<protein>
    <submittedName>
        <fullName evidence="1">Methionine synthase II (Cobalamin-independent)-like protein</fullName>
    </submittedName>
</protein>
<sequence>MKTSDDRILTTHVGSLPRSQALLDLLVRVEQGEDVDRDVFRAQVAADLDHVVTRQLAAGVDVGGDGEMPRIGFSQYVKDRMTGFGGVGDRGTTTDIDKFPGYAKLKRLSSDSDPESSTRYGVPMAQARVAYDPELAVAREELELFAAALGRADSAFEETFVTAVSPGLVSTTLLLDPANPAYADDRDYLADLSRELKREYDFVAAQGHVLQIDCPDLAYERNVLYRDRPWSDFVERIGWHIDALNDALADIPREQVRMHVCWGNWDGPHIDDIDLEPLLETVYRANVGAISLAGANPRHQHEYKLFATHPLPAGTVLIPGVIDVTYNYLEHPEVVADRICRFADAVGDPTRVIASTDCGFSTFAGYTMVAEDVAWKKLEILAEGAQIASKRLFGA</sequence>
<dbReference type="GO" id="GO:0003871">
    <property type="term" value="F:5-methyltetrahydropteroyltriglutamate-homocysteine S-methyltransferase activity"/>
    <property type="evidence" value="ECO:0007669"/>
    <property type="project" value="InterPro"/>
</dbReference>
<organism evidence="1 2">
    <name type="scientific">Conexibacter woesei (strain DSM 14684 / CCUG 47730 / CIP 108061 / JCM 11494 / NBRC 100937 / ID131577)</name>
    <dbReference type="NCBI Taxonomy" id="469383"/>
    <lineage>
        <taxon>Bacteria</taxon>
        <taxon>Bacillati</taxon>
        <taxon>Actinomycetota</taxon>
        <taxon>Thermoleophilia</taxon>
        <taxon>Solirubrobacterales</taxon>
        <taxon>Conexibacteraceae</taxon>
        <taxon>Conexibacter</taxon>
    </lineage>
</organism>
<dbReference type="STRING" id="469383.Cwoe_2808"/>
<dbReference type="PANTHER" id="PTHR43844">
    <property type="entry name" value="METHIONINE SYNTHASE"/>
    <property type="match status" value="1"/>
</dbReference>
<keyword evidence="2" id="KW-1185">Reference proteome</keyword>
<dbReference type="GO" id="GO:0009086">
    <property type="term" value="P:methionine biosynthetic process"/>
    <property type="evidence" value="ECO:0007669"/>
    <property type="project" value="InterPro"/>
</dbReference>
<evidence type="ECO:0000313" key="1">
    <source>
        <dbReference type="EMBL" id="ADB51227.1"/>
    </source>
</evidence>
<proteinExistence type="predicted"/>
<accession>D3FAR4</accession>
<dbReference type="HOGENOM" id="CLU_046993_0_0_11"/>
<dbReference type="Proteomes" id="UP000008229">
    <property type="component" value="Chromosome"/>
</dbReference>
<gene>
    <name evidence="1" type="ordered locus">Cwoe_2808</name>
</gene>
<dbReference type="InterPro" id="IPR038071">
    <property type="entry name" value="UROD/MetE-like_sf"/>
</dbReference>
<dbReference type="EMBL" id="CP001854">
    <property type="protein sequence ID" value="ADB51227.1"/>
    <property type="molecule type" value="Genomic_DNA"/>
</dbReference>
<dbReference type="CDD" id="cd03311">
    <property type="entry name" value="CIMS_C_terminal_like"/>
    <property type="match status" value="1"/>
</dbReference>
<dbReference type="KEGG" id="cwo:Cwoe_2808"/>
<dbReference type="eggNOG" id="COG0620">
    <property type="taxonomic scope" value="Bacteria"/>
</dbReference>
<dbReference type="SUPFAM" id="SSF51726">
    <property type="entry name" value="UROD/MetE-like"/>
    <property type="match status" value="1"/>
</dbReference>
<dbReference type="OrthoDB" id="244285at2"/>
<dbReference type="RefSeq" id="WP_012934278.1">
    <property type="nucleotide sequence ID" value="NC_013739.1"/>
</dbReference>
<name>D3FAR4_CONWI</name>
<dbReference type="AlphaFoldDB" id="D3FAR4"/>
<reference evidence="1 2" key="1">
    <citation type="journal article" date="2010" name="Stand. Genomic Sci.">
        <title>Complete genome sequence of Conexibacter woesei type strain (ID131577).</title>
        <authorList>
            <person name="Pukall R."/>
            <person name="Lapidus A."/>
            <person name="Glavina Del Rio T."/>
            <person name="Copeland A."/>
            <person name="Tice H."/>
            <person name="Cheng J.-F."/>
            <person name="Lucas S."/>
            <person name="Chen F."/>
            <person name="Nolan M."/>
            <person name="Bruce D."/>
            <person name="Goodwin L."/>
            <person name="Pitluck S."/>
            <person name="Mavromatis K."/>
            <person name="Ivanova N."/>
            <person name="Ovchinnikova G."/>
            <person name="Pati A."/>
            <person name="Chen A."/>
            <person name="Palaniappan K."/>
            <person name="Land M."/>
            <person name="Hauser L."/>
            <person name="Chang Y.-J."/>
            <person name="Jeffries C.D."/>
            <person name="Chain P."/>
            <person name="Meincke L."/>
            <person name="Sims D."/>
            <person name="Brettin T."/>
            <person name="Detter J.C."/>
            <person name="Rohde M."/>
            <person name="Goeker M."/>
            <person name="Bristow J."/>
            <person name="Eisen J.A."/>
            <person name="Markowitz V."/>
            <person name="Kyrpides N.C."/>
            <person name="Klenk H.-P."/>
            <person name="Hugenholtz P."/>
        </authorList>
    </citation>
    <scope>NUCLEOTIDE SEQUENCE [LARGE SCALE GENOMIC DNA]</scope>
    <source>
        <strain evidence="2">DSM 14684 / CIP 108061 / JCM 11494 / NBRC 100937 / ID131577</strain>
    </source>
</reference>
<dbReference type="GO" id="GO:0008270">
    <property type="term" value="F:zinc ion binding"/>
    <property type="evidence" value="ECO:0007669"/>
    <property type="project" value="InterPro"/>
</dbReference>
<dbReference type="PANTHER" id="PTHR43844:SF2">
    <property type="entry name" value="SYNTHASE, VITAMIN-B12 INDEPENDENT, PUTATIVE (AFU_ORTHOLOGUE AFUA_3G12060)-RELATED"/>
    <property type="match status" value="1"/>
</dbReference>
<dbReference type="InterPro" id="IPR002629">
    <property type="entry name" value="Met_Synth_C/arc"/>
</dbReference>
<evidence type="ECO:0000313" key="2">
    <source>
        <dbReference type="Proteomes" id="UP000008229"/>
    </source>
</evidence>
<dbReference type="Gene3D" id="3.20.20.210">
    <property type="match status" value="1"/>
</dbReference>
<reference evidence="2" key="2">
    <citation type="submission" date="2010-01" db="EMBL/GenBank/DDBJ databases">
        <title>The complete genome of Conexibacter woesei DSM 14684.</title>
        <authorList>
            <consortium name="US DOE Joint Genome Institute (JGI-PGF)"/>
            <person name="Lucas S."/>
            <person name="Copeland A."/>
            <person name="Lapidus A."/>
            <person name="Glavina del Rio T."/>
            <person name="Dalin E."/>
            <person name="Tice H."/>
            <person name="Bruce D."/>
            <person name="Goodwin L."/>
            <person name="Pitluck S."/>
            <person name="Kyrpides N."/>
            <person name="Mavromatis K."/>
            <person name="Ivanova N."/>
            <person name="Mikhailova N."/>
            <person name="Chertkov O."/>
            <person name="Brettin T."/>
            <person name="Detter J.C."/>
            <person name="Han C."/>
            <person name="Larimer F."/>
            <person name="Land M."/>
            <person name="Hauser L."/>
            <person name="Markowitz V."/>
            <person name="Cheng J.-F."/>
            <person name="Hugenholtz P."/>
            <person name="Woyke T."/>
            <person name="Wu D."/>
            <person name="Pukall R."/>
            <person name="Steenblock K."/>
            <person name="Schneider S."/>
            <person name="Klenk H.-P."/>
            <person name="Eisen J.A."/>
        </authorList>
    </citation>
    <scope>NUCLEOTIDE SEQUENCE [LARGE SCALE GENOMIC DNA]</scope>
    <source>
        <strain evidence="2">DSM 14684 / CIP 108061 / JCM 11494 / NBRC 100937 / ID131577</strain>
    </source>
</reference>